<dbReference type="SUPFAM" id="SSF47616">
    <property type="entry name" value="GST C-terminal domain-like"/>
    <property type="match status" value="1"/>
</dbReference>
<name>A0A4S2LFJ7_OPIFE</name>
<evidence type="ECO:0000256" key="8">
    <source>
        <dbReference type="ARBA" id="ARBA00023232"/>
    </source>
</evidence>
<feature type="region of interest" description="Disordered" evidence="9">
    <location>
        <begin position="215"/>
        <end position="234"/>
    </location>
</feature>
<dbReference type="GO" id="GO:0016034">
    <property type="term" value="F:maleylacetoacetate isomerase activity"/>
    <property type="evidence" value="ECO:0007669"/>
    <property type="project" value="UniProtKB-EC"/>
</dbReference>
<dbReference type="CDD" id="cd03191">
    <property type="entry name" value="GST_C_Zeta"/>
    <property type="match status" value="1"/>
</dbReference>
<dbReference type="UniPathway" id="UPA00139">
    <property type="reaction ID" value="UER00340"/>
</dbReference>
<evidence type="ECO:0000256" key="5">
    <source>
        <dbReference type="ARBA" id="ARBA00010007"/>
    </source>
</evidence>
<dbReference type="InterPro" id="IPR036249">
    <property type="entry name" value="Thioredoxin-like_sf"/>
</dbReference>
<dbReference type="FunFam" id="1.20.1050.10:FF:000010">
    <property type="entry name" value="Maleylacetoacetate isomerase isoform 1"/>
    <property type="match status" value="1"/>
</dbReference>
<dbReference type="GO" id="GO:0006559">
    <property type="term" value="P:L-phenylalanine catabolic process"/>
    <property type="evidence" value="ECO:0007669"/>
    <property type="project" value="UniProtKB-UniPathway"/>
</dbReference>
<dbReference type="GO" id="GO:0006572">
    <property type="term" value="P:L-tyrosine catabolic process"/>
    <property type="evidence" value="ECO:0007669"/>
    <property type="project" value="UniProtKB-KW"/>
</dbReference>
<dbReference type="InterPro" id="IPR040079">
    <property type="entry name" value="Glutathione_S-Trfase"/>
</dbReference>
<evidence type="ECO:0000256" key="2">
    <source>
        <dbReference type="ARBA" id="ARBA00001955"/>
    </source>
</evidence>
<dbReference type="STRING" id="147828.A0A4S2LFJ7"/>
<dbReference type="GO" id="GO:0005739">
    <property type="term" value="C:mitochondrion"/>
    <property type="evidence" value="ECO:0007669"/>
    <property type="project" value="TreeGrafter"/>
</dbReference>
<dbReference type="EMBL" id="SJOL01008987">
    <property type="protein sequence ID" value="TGZ59178.1"/>
    <property type="molecule type" value="Genomic_DNA"/>
</dbReference>
<dbReference type="InterPro" id="IPR004045">
    <property type="entry name" value="Glutathione_S-Trfase_N"/>
</dbReference>
<sequence>MIFYHVLVCFESGMSKPILYSCYRSSASYRVRIALALKGIDYEYRPINMFAEPGEQFSEEFRKVNPKCELPALQIDGLTLTQSLPIIEYLEETRGQVGRPLLPKDPAKRAVVRKLSEMINSGIQPMQNLSVMRYLPPDVSRDQWAQHWINRGFQALEDELAKVAGKFCVADELSMADICLVPQVVNAHRFHVDMSPYPLIERISSSLRELDEFRRTAPEVQPDAPQRGSRTQNL</sequence>
<dbReference type="CDD" id="cd03042">
    <property type="entry name" value="GST_N_Zeta"/>
    <property type="match status" value="1"/>
</dbReference>
<dbReference type="EC" id="5.2.1.2" evidence="6"/>
<accession>A0A4S2LFJ7</accession>
<evidence type="ECO:0000259" key="11">
    <source>
        <dbReference type="PROSITE" id="PS50405"/>
    </source>
</evidence>
<evidence type="ECO:0000313" key="12">
    <source>
        <dbReference type="EMBL" id="TGZ59178.1"/>
    </source>
</evidence>
<keyword evidence="13" id="KW-1185">Reference proteome</keyword>
<evidence type="ECO:0000259" key="10">
    <source>
        <dbReference type="PROSITE" id="PS50404"/>
    </source>
</evidence>
<comment type="caution">
    <text evidence="12">The sequence shown here is derived from an EMBL/GenBank/DDBJ whole genome shotgun (WGS) entry which is preliminary data.</text>
</comment>
<dbReference type="PROSITE" id="PS50405">
    <property type="entry name" value="GST_CTER"/>
    <property type="match status" value="1"/>
</dbReference>
<evidence type="ECO:0000256" key="1">
    <source>
        <dbReference type="ARBA" id="ARBA00001622"/>
    </source>
</evidence>
<dbReference type="InterPro" id="IPR036282">
    <property type="entry name" value="Glutathione-S-Trfase_C_sf"/>
</dbReference>
<comment type="similarity">
    <text evidence="5">Belongs to the GST superfamily. Zeta family.</text>
</comment>
<dbReference type="InterPro" id="IPR034330">
    <property type="entry name" value="GST_Zeta_C"/>
</dbReference>
<keyword evidence="7" id="KW-0828">Tyrosine catabolism</keyword>
<dbReference type="InterPro" id="IPR034333">
    <property type="entry name" value="GST_Zeta_N"/>
</dbReference>
<dbReference type="NCBIfam" id="TIGR01262">
    <property type="entry name" value="maiA"/>
    <property type="match status" value="1"/>
</dbReference>
<reference evidence="12 13" key="1">
    <citation type="journal article" date="2019" name="BMC Genomics">
        <title>New insights from Opisthorchis felineus genome: update on genomics of the epidemiologically important liver flukes.</title>
        <authorList>
            <person name="Ershov N.I."/>
            <person name="Mordvinov V.A."/>
            <person name="Prokhortchouk E.B."/>
            <person name="Pakharukova M.Y."/>
            <person name="Gunbin K.V."/>
            <person name="Ustyantsev K."/>
            <person name="Genaev M.A."/>
            <person name="Blinov A.G."/>
            <person name="Mazur A."/>
            <person name="Boulygina E."/>
            <person name="Tsygankova S."/>
            <person name="Khrameeva E."/>
            <person name="Chekanov N."/>
            <person name="Fan G."/>
            <person name="Xiao A."/>
            <person name="Zhang H."/>
            <person name="Xu X."/>
            <person name="Yang H."/>
            <person name="Solovyev V."/>
            <person name="Lee S.M."/>
            <person name="Liu X."/>
            <person name="Afonnikov D.A."/>
            <person name="Skryabin K.G."/>
        </authorList>
    </citation>
    <scope>NUCLEOTIDE SEQUENCE [LARGE SCALE GENOMIC DNA]</scope>
    <source>
        <strain evidence="12">AK-0245</strain>
        <tissue evidence="12">Whole organism</tissue>
    </source>
</reference>
<dbReference type="PANTHER" id="PTHR42673:SF4">
    <property type="entry name" value="MALEYLACETOACETATE ISOMERASE"/>
    <property type="match status" value="1"/>
</dbReference>
<gene>
    <name evidence="12" type="ORF">CRM22_009229</name>
</gene>
<keyword evidence="8" id="KW-0585">Phenylalanine catabolism</keyword>
<dbReference type="Proteomes" id="UP000308267">
    <property type="component" value="Unassembled WGS sequence"/>
</dbReference>
<dbReference type="Pfam" id="PF13409">
    <property type="entry name" value="GST_N_2"/>
    <property type="match status" value="1"/>
</dbReference>
<comment type="similarity">
    <text evidence="4">Belongs to the GST superfamily. Mu family.</text>
</comment>
<dbReference type="GO" id="GO:0006749">
    <property type="term" value="P:glutathione metabolic process"/>
    <property type="evidence" value="ECO:0007669"/>
    <property type="project" value="TreeGrafter"/>
</dbReference>
<dbReference type="OrthoDB" id="202840at2759"/>
<evidence type="ECO:0000313" key="13">
    <source>
        <dbReference type="Proteomes" id="UP000308267"/>
    </source>
</evidence>
<dbReference type="InterPro" id="IPR010987">
    <property type="entry name" value="Glutathione-S-Trfase_C-like"/>
</dbReference>
<dbReference type="PANTHER" id="PTHR42673">
    <property type="entry name" value="MALEYLACETOACETATE ISOMERASE"/>
    <property type="match status" value="1"/>
</dbReference>
<comment type="catalytic activity">
    <reaction evidence="1">
        <text>4-maleylacetoacetate = 4-fumarylacetoacetate</text>
        <dbReference type="Rhea" id="RHEA:14817"/>
        <dbReference type="ChEBI" id="CHEBI:17105"/>
        <dbReference type="ChEBI" id="CHEBI:18034"/>
        <dbReference type="EC" id="5.2.1.2"/>
    </reaction>
</comment>
<evidence type="ECO:0000256" key="7">
    <source>
        <dbReference type="ARBA" id="ARBA00022878"/>
    </source>
</evidence>
<dbReference type="SUPFAM" id="SSF52833">
    <property type="entry name" value="Thioredoxin-like"/>
    <property type="match status" value="1"/>
</dbReference>
<organism evidence="12 13">
    <name type="scientific">Opisthorchis felineus</name>
    <dbReference type="NCBI Taxonomy" id="147828"/>
    <lineage>
        <taxon>Eukaryota</taxon>
        <taxon>Metazoa</taxon>
        <taxon>Spiralia</taxon>
        <taxon>Lophotrochozoa</taxon>
        <taxon>Platyhelminthes</taxon>
        <taxon>Trematoda</taxon>
        <taxon>Digenea</taxon>
        <taxon>Opisthorchiida</taxon>
        <taxon>Opisthorchiata</taxon>
        <taxon>Opisthorchiidae</taxon>
        <taxon>Opisthorchis</taxon>
    </lineage>
</organism>
<dbReference type="AlphaFoldDB" id="A0A4S2LFJ7"/>
<proteinExistence type="inferred from homology"/>
<protein>
    <recommendedName>
        <fullName evidence="6">maleylacetoacetate isomerase</fullName>
        <ecNumber evidence="6">5.2.1.2</ecNumber>
    </recommendedName>
</protein>
<feature type="domain" description="GST N-terminal" evidence="10">
    <location>
        <begin position="15"/>
        <end position="98"/>
    </location>
</feature>
<dbReference type="InterPro" id="IPR005955">
    <property type="entry name" value="GST_Zeta"/>
</dbReference>
<comment type="cofactor">
    <cofactor evidence="2">
        <name>glutathione</name>
        <dbReference type="ChEBI" id="CHEBI:57925"/>
    </cofactor>
</comment>
<dbReference type="GO" id="GO:0004364">
    <property type="term" value="F:glutathione transferase activity"/>
    <property type="evidence" value="ECO:0007669"/>
    <property type="project" value="UniProtKB-EC"/>
</dbReference>
<feature type="domain" description="GST C-terminal" evidence="11">
    <location>
        <begin position="105"/>
        <end position="226"/>
    </location>
</feature>
<evidence type="ECO:0000256" key="4">
    <source>
        <dbReference type="ARBA" id="ARBA00005861"/>
    </source>
</evidence>
<dbReference type="SFLD" id="SFLDG00358">
    <property type="entry name" value="Main_(cytGST)"/>
    <property type="match status" value="1"/>
</dbReference>
<dbReference type="PROSITE" id="PS50404">
    <property type="entry name" value="GST_NTER"/>
    <property type="match status" value="1"/>
</dbReference>
<evidence type="ECO:0000256" key="9">
    <source>
        <dbReference type="SAM" id="MobiDB-lite"/>
    </source>
</evidence>
<evidence type="ECO:0000256" key="6">
    <source>
        <dbReference type="ARBA" id="ARBA00013199"/>
    </source>
</evidence>
<comment type="pathway">
    <text evidence="3">Amino-acid degradation; L-phenylalanine degradation; acetoacetate and fumarate from L-phenylalanine: step 5/6.</text>
</comment>
<dbReference type="Gene3D" id="1.20.1050.10">
    <property type="match status" value="1"/>
</dbReference>
<dbReference type="SFLD" id="SFLDS00019">
    <property type="entry name" value="Glutathione_Transferase_(cytos"/>
    <property type="match status" value="1"/>
</dbReference>
<dbReference type="Gene3D" id="3.40.30.10">
    <property type="entry name" value="Glutaredoxin"/>
    <property type="match status" value="1"/>
</dbReference>
<evidence type="ECO:0000256" key="3">
    <source>
        <dbReference type="ARBA" id="ARBA00004671"/>
    </source>
</evidence>